<evidence type="ECO:0000313" key="2">
    <source>
        <dbReference type="EMBL" id="VVE61706.1"/>
    </source>
</evidence>
<dbReference type="AlphaFoldDB" id="A0A5E4ZL48"/>
<keyword evidence="3" id="KW-1185">Reference proteome</keyword>
<keyword evidence="2" id="KW-0378">Hydrolase</keyword>
<dbReference type="Proteomes" id="UP000414136">
    <property type="component" value="Unassembled WGS sequence"/>
</dbReference>
<accession>A0A5E4ZL48</accession>
<feature type="domain" description="M23ase beta-sheet core" evidence="1">
    <location>
        <begin position="48"/>
        <end position="145"/>
    </location>
</feature>
<dbReference type="InterPro" id="IPR011055">
    <property type="entry name" value="Dup_hybrid_motif"/>
</dbReference>
<dbReference type="CDD" id="cd12797">
    <property type="entry name" value="M23_peptidase"/>
    <property type="match status" value="1"/>
</dbReference>
<organism evidence="2 3">
    <name type="scientific">Pandoraea captiosa</name>
    <dbReference type="NCBI Taxonomy" id="2508302"/>
    <lineage>
        <taxon>Bacteria</taxon>
        <taxon>Pseudomonadati</taxon>
        <taxon>Pseudomonadota</taxon>
        <taxon>Betaproteobacteria</taxon>
        <taxon>Burkholderiales</taxon>
        <taxon>Burkholderiaceae</taxon>
        <taxon>Pandoraea</taxon>
    </lineage>
</organism>
<evidence type="ECO:0000313" key="3">
    <source>
        <dbReference type="Proteomes" id="UP000414136"/>
    </source>
</evidence>
<evidence type="ECO:0000259" key="1">
    <source>
        <dbReference type="Pfam" id="PF01551"/>
    </source>
</evidence>
<dbReference type="Gene3D" id="2.70.70.10">
    <property type="entry name" value="Glucose Permease (Domain IIA)"/>
    <property type="match status" value="1"/>
</dbReference>
<dbReference type="Pfam" id="PF01551">
    <property type="entry name" value="Peptidase_M23"/>
    <property type="match status" value="1"/>
</dbReference>
<reference evidence="2 3" key="1">
    <citation type="submission" date="2019-08" db="EMBL/GenBank/DDBJ databases">
        <authorList>
            <person name="Peeters C."/>
        </authorList>
    </citation>
    <scope>NUCLEOTIDE SEQUENCE [LARGE SCALE GENOMIC DNA]</scope>
    <source>
        <strain evidence="2 3">LMG 31118</strain>
    </source>
</reference>
<protein>
    <submittedName>
        <fullName evidence="2">Glycyl-glycine endopeptidase ALE-1</fullName>
        <ecNumber evidence="2">3.4.24.75</ecNumber>
    </submittedName>
</protein>
<gene>
    <name evidence="2" type="ORF">PCA31118_00681</name>
</gene>
<proteinExistence type="predicted"/>
<dbReference type="PANTHER" id="PTHR21666:SF270">
    <property type="entry name" value="MUREIN HYDROLASE ACTIVATOR ENVC"/>
    <property type="match status" value="1"/>
</dbReference>
<dbReference type="InterPro" id="IPR016047">
    <property type="entry name" value="M23ase_b-sheet_dom"/>
</dbReference>
<dbReference type="GO" id="GO:0004222">
    <property type="term" value="F:metalloendopeptidase activity"/>
    <property type="evidence" value="ECO:0007669"/>
    <property type="project" value="TreeGrafter"/>
</dbReference>
<dbReference type="InterPro" id="IPR050570">
    <property type="entry name" value="Cell_wall_metabolism_enzyme"/>
</dbReference>
<dbReference type="EC" id="3.4.24.75" evidence="2"/>
<name>A0A5E4ZL48_9BURK</name>
<dbReference type="SUPFAM" id="SSF51261">
    <property type="entry name" value="Duplicated hybrid motif"/>
    <property type="match status" value="1"/>
</dbReference>
<dbReference type="PANTHER" id="PTHR21666">
    <property type="entry name" value="PEPTIDASE-RELATED"/>
    <property type="match status" value="1"/>
</dbReference>
<sequence>MGRSRLFAPLVNPQMSHAAKTFIMPVVNARMTSNFGHRRHPIRRVSHSHNGIDFAAPTGTPVVAAADGKVKHIGNERRGFGRYVVISHRYDSETVYAHLSSLARDLRVGNAVITGQTIGAVGQSGMATGPHLHFELRRKGVPVDPTPLLGKGGVNPRSDATTFSGNGCQSVLNVLHAVPSWHVSGSAHADSHAHASANPTPARWIYSPL</sequence>
<dbReference type="EMBL" id="CABPSQ010000001">
    <property type="protein sequence ID" value="VVE61706.1"/>
    <property type="molecule type" value="Genomic_DNA"/>
</dbReference>